<protein>
    <submittedName>
        <fullName evidence="1">Molybdenum hydroxylase</fullName>
    </submittedName>
</protein>
<dbReference type="InterPro" id="IPR017695">
    <property type="entry name" value="Se-dep_Mo_hydrolase_YqeB"/>
</dbReference>
<gene>
    <name evidence="1" type="ORF">A4V09_12425</name>
</gene>
<dbReference type="EMBL" id="CP015405">
    <property type="protein sequence ID" value="ANU76504.1"/>
    <property type="molecule type" value="Genomic_DNA"/>
</dbReference>
<reference evidence="1" key="1">
    <citation type="submission" date="2017-04" db="EMBL/GenBank/DDBJ databases">
        <title>Complete Genome Sequences of Twelve Strains of a Stable Defined Moderately Diverse Mouse Microbiota 2 (sDMDMm2).</title>
        <authorList>
            <person name="Uchimura Y."/>
            <person name="Wyss M."/>
            <person name="Brugiroux S."/>
            <person name="Limenitakis J.P."/>
            <person name="Stecher B."/>
            <person name="McCoy K.D."/>
            <person name="Macpherson A.J."/>
        </authorList>
    </citation>
    <scope>NUCLEOTIDE SEQUENCE</scope>
    <source>
        <strain evidence="1">YL58</strain>
    </source>
</reference>
<keyword evidence="2" id="KW-1185">Reference proteome</keyword>
<organism evidence="1 2">
    <name type="scientific">Blautia pseudococcoides</name>
    <dbReference type="NCBI Taxonomy" id="1796616"/>
    <lineage>
        <taxon>Bacteria</taxon>
        <taxon>Bacillati</taxon>
        <taxon>Bacillota</taxon>
        <taxon>Clostridia</taxon>
        <taxon>Lachnospirales</taxon>
        <taxon>Lachnospiraceae</taxon>
        <taxon>Blautia</taxon>
    </lineage>
</organism>
<evidence type="ECO:0000313" key="2">
    <source>
        <dbReference type="Proteomes" id="UP000092574"/>
    </source>
</evidence>
<proteinExistence type="predicted"/>
<dbReference type="Proteomes" id="UP000092574">
    <property type="component" value="Chromosome"/>
</dbReference>
<evidence type="ECO:0000313" key="1">
    <source>
        <dbReference type="EMBL" id="ANU76504.1"/>
    </source>
</evidence>
<dbReference type="OrthoDB" id="9815497at2"/>
<accession>A0A1C7IC55</accession>
<dbReference type="AlphaFoldDB" id="A0A1C7IC55"/>
<dbReference type="NCBIfam" id="TIGR03309">
    <property type="entry name" value="matur_yqeB"/>
    <property type="match status" value="1"/>
</dbReference>
<dbReference type="STRING" id="1796616.A4V09_12425"/>
<sequence>MRPIVVRGGGDLATGTIHRLGRSGYPVIILENDRPSAIRRLVAFSQAVYDGETEVEGMVCRKVESAEEALALAAPMSPVLLVDPACSLLGVLQPEILVDAILAKRNLGTRRDMAELTIALGPGFQAGRDVDYVVETKRGHYLGRILNKGCAIPNTGVPGRIGGYGKERVVHSDRAGIFRANASIGDWVEAGNPVGYVETPDGQRFPQITEISGVLRGILQDGYQVTEHFKSADVDPREESGAHCALISDKARCIAGSVLELVSAFEKGMLK</sequence>
<dbReference type="KEGG" id="byl:A4V09_12425"/>
<name>A0A1C7IC55_9FIRM</name>
<dbReference type="RefSeq" id="WP_084043581.1">
    <property type="nucleotide sequence ID" value="NZ_CP015405.2"/>
</dbReference>